<dbReference type="GO" id="GO:0008460">
    <property type="term" value="F:dTDP-glucose 4,6-dehydratase activity"/>
    <property type="evidence" value="ECO:0007669"/>
    <property type="project" value="UniProtKB-EC"/>
</dbReference>
<keyword evidence="5" id="KW-0520">NAD</keyword>
<sequence>MSYKIKNLLVTGAAGFIGSNFVRYMLEHYSDIRVISLDKLTYAGNKSNLAAVEHAKNHIFVQGDILDKALVLSILRQYEIDTIAHFAAESHVDNSINNPQIFLETNIIGTFTLLESARHYWTDEKNWDSEYCRFHHVSTDEVYGSLDEHDHPFTELNAYQPNSPYSASKAGSDHIVRAFFHTYKLPVITSNCSNNYGPNQHKEKLIPKVIDSCIHRKPIPVYGNGKNIRDWLFVIDHCEAIDLIIRKGVVGDVYNIGGNNELDNLSLIKTICHIMDDLMPLGTPYESLINFVADRKGHDKRYAIDNSKIYRELGWSPKGDFHCKLMSTIQHYLG</sequence>
<feature type="domain" description="NAD(P)-binding" evidence="8">
    <location>
        <begin position="9"/>
        <end position="322"/>
    </location>
</feature>
<evidence type="ECO:0000256" key="6">
    <source>
        <dbReference type="ARBA" id="ARBA00023239"/>
    </source>
</evidence>
<comment type="cofactor">
    <cofactor evidence="2 7">
        <name>NAD(+)</name>
        <dbReference type="ChEBI" id="CHEBI:57540"/>
    </cofactor>
</comment>
<evidence type="ECO:0000256" key="2">
    <source>
        <dbReference type="ARBA" id="ARBA00001911"/>
    </source>
</evidence>
<comment type="similarity">
    <text evidence="3 7">Belongs to the NAD(P)-dependent epimerase/dehydratase family. dTDP-glucose dehydratase subfamily.</text>
</comment>
<dbReference type="Gene3D" id="3.90.25.10">
    <property type="entry name" value="UDP-galactose 4-epimerase, domain 1"/>
    <property type="match status" value="1"/>
</dbReference>
<gene>
    <name evidence="10" type="primary">rmlB</name>
    <name evidence="9" type="ORF">Lmor_2836</name>
    <name evidence="10" type="ORF">NCTC12239_02392</name>
</gene>
<dbReference type="NCBIfam" id="TIGR01181">
    <property type="entry name" value="dTDP_gluc_dehyt"/>
    <property type="match status" value="1"/>
</dbReference>
<dbReference type="FunFam" id="3.40.50.720:FF:000304">
    <property type="entry name" value="UDP-glucose 4,6-dehydratase"/>
    <property type="match status" value="1"/>
</dbReference>
<dbReference type="Gene3D" id="3.40.50.720">
    <property type="entry name" value="NAD(P)-binding Rossmann-like Domain"/>
    <property type="match status" value="1"/>
</dbReference>
<evidence type="ECO:0000256" key="1">
    <source>
        <dbReference type="ARBA" id="ARBA00001539"/>
    </source>
</evidence>
<dbReference type="OrthoDB" id="9803010at2"/>
<dbReference type="Proteomes" id="UP000254040">
    <property type="component" value="Unassembled WGS sequence"/>
</dbReference>
<dbReference type="Pfam" id="PF16363">
    <property type="entry name" value="GDP_Man_Dehyd"/>
    <property type="match status" value="1"/>
</dbReference>
<evidence type="ECO:0000259" key="8">
    <source>
        <dbReference type="Pfam" id="PF16363"/>
    </source>
</evidence>
<dbReference type="STRING" id="39962.Lmor_2836"/>
<dbReference type="Proteomes" id="UP000054985">
    <property type="component" value="Unassembled WGS sequence"/>
</dbReference>
<dbReference type="CDD" id="cd05246">
    <property type="entry name" value="dTDP_GD_SDR_e"/>
    <property type="match status" value="1"/>
</dbReference>
<dbReference type="SUPFAM" id="SSF51735">
    <property type="entry name" value="NAD(P)-binding Rossmann-fold domains"/>
    <property type="match status" value="1"/>
</dbReference>
<evidence type="ECO:0000313" key="9">
    <source>
        <dbReference type="EMBL" id="KTD30729.1"/>
    </source>
</evidence>
<evidence type="ECO:0000313" key="10">
    <source>
        <dbReference type="EMBL" id="STX63447.1"/>
    </source>
</evidence>
<dbReference type="EC" id="4.2.1.46" evidence="4 7"/>
<dbReference type="InterPro" id="IPR036291">
    <property type="entry name" value="NAD(P)-bd_dom_sf"/>
</dbReference>
<dbReference type="InterPro" id="IPR016040">
    <property type="entry name" value="NAD(P)-bd_dom"/>
</dbReference>
<evidence type="ECO:0000256" key="3">
    <source>
        <dbReference type="ARBA" id="ARBA00008178"/>
    </source>
</evidence>
<name>A0A378JZH3_9GAMM</name>
<comment type="catalytic activity">
    <reaction evidence="1 7">
        <text>dTDP-alpha-D-glucose = dTDP-4-dehydro-6-deoxy-alpha-D-glucose + H2O</text>
        <dbReference type="Rhea" id="RHEA:17221"/>
        <dbReference type="ChEBI" id="CHEBI:15377"/>
        <dbReference type="ChEBI" id="CHEBI:57477"/>
        <dbReference type="ChEBI" id="CHEBI:57649"/>
        <dbReference type="EC" id="4.2.1.46"/>
    </reaction>
</comment>
<accession>A0A378JZH3</accession>
<dbReference type="InterPro" id="IPR005888">
    <property type="entry name" value="dTDP_Gluc_deHydtase"/>
</dbReference>
<reference evidence="9 11" key="1">
    <citation type="submission" date="2015-11" db="EMBL/GenBank/DDBJ databases">
        <title>Genomic analysis of 38 Legionella species identifies large and diverse effector repertoires.</title>
        <authorList>
            <person name="Burstein D."/>
            <person name="Amaro F."/>
            <person name="Zusman T."/>
            <person name="Lifshitz Z."/>
            <person name="Cohen O."/>
            <person name="Gilbert J.A."/>
            <person name="Pupko T."/>
            <person name="Shuman H.A."/>
            <person name="Segal G."/>
        </authorList>
    </citation>
    <scope>NUCLEOTIDE SEQUENCE [LARGE SCALE GENOMIC DNA]</scope>
    <source>
        <strain evidence="9 11">ATCC 43877</strain>
    </source>
</reference>
<reference evidence="10 12" key="2">
    <citation type="submission" date="2018-06" db="EMBL/GenBank/DDBJ databases">
        <authorList>
            <consortium name="Pathogen Informatics"/>
            <person name="Doyle S."/>
        </authorList>
    </citation>
    <scope>NUCLEOTIDE SEQUENCE [LARGE SCALE GENOMIC DNA]</scope>
    <source>
        <strain evidence="10 12">NCTC12239</strain>
    </source>
</reference>
<organism evidence="10 12">
    <name type="scientific">Legionella moravica</name>
    <dbReference type="NCBI Taxonomy" id="39962"/>
    <lineage>
        <taxon>Bacteria</taxon>
        <taxon>Pseudomonadati</taxon>
        <taxon>Pseudomonadota</taxon>
        <taxon>Gammaproteobacteria</taxon>
        <taxon>Legionellales</taxon>
        <taxon>Legionellaceae</taxon>
        <taxon>Legionella</taxon>
    </lineage>
</organism>
<dbReference type="RefSeq" id="WP_028385062.1">
    <property type="nucleotide sequence ID" value="NZ_CAAAJG010000008.1"/>
</dbReference>
<protein>
    <recommendedName>
        <fullName evidence="4 7">dTDP-glucose 4,6-dehydratase</fullName>
        <ecNumber evidence="4 7">4.2.1.46</ecNumber>
    </recommendedName>
</protein>
<dbReference type="EMBL" id="UGOG01000001">
    <property type="protein sequence ID" value="STX63447.1"/>
    <property type="molecule type" value="Genomic_DNA"/>
</dbReference>
<evidence type="ECO:0000256" key="4">
    <source>
        <dbReference type="ARBA" id="ARBA00011990"/>
    </source>
</evidence>
<keyword evidence="6 7" id="KW-0456">Lyase</keyword>
<dbReference type="GO" id="GO:0009225">
    <property type="term" value="P:nucleotide-sugar metabolic process"/>
    <property type="evidence" value="ECO:0007669"/>
    <property type="project" value="InterPro"/>
</dbReference>
<dbReference type="PANTHER" id="PTHR43000">
    <property type="entry name" value="DTDP-D-GLUCOSE 4,6-DEHYDRATASE-RELATED"/>
    <property type="match status" value="1"/>
</dbReference>
<evidence type="ECO:0000313" key="12">
    <source>
        <dbReference type="Proteomes" id="UP000254040"/>
    </source>
</evidence>
<proteinExistence type="inferred from homology"/>
<dbReference type="AlphaFoldDB" id="A0A378JZH3"/>
<dbReference type="EMBL" id="LNYN01000042">
    <property type="protein sequence ID" value="KTD30729.1"/>
    <property type="molecule type" value="Genomic_DNA"/>
</dbReference>
<evidence type="ECO:0000256" key="7">
    <source>
        <dbReference type="RuleBase" id="RU004473"/>
    </source>
</evidence>
<evidence type="ECO:0000256" key="5">
    <source>
        <dbReference type="ARBA" id="ARBA00023027"/>
    </source>
</evidence>
<evidence type="ECO:0000313" key="11">
    <source>
        <dbReference type="Proteomes" id="UP000054985"/>
    </source>
</evidence>
<keyword evidence="11" id="KW-1185">Reference proteome</keyword>